<sequence length="90" mass="9981">MCMRWYFDIMSGTYPVVMGDRGRLVLPAPLRERLRLEKGSPLVLLDTPQGIVIATREQAKKLVRDSLAGDSLVDQLIAERRAAAAVEDVA</sequence>
<comment type="caution">
    <text evidence="2">The sequence shown here is derived from an EMBL/GenBank/DDBJ whole genome shotgun (WGS) entry which is preliminary data.</text>
</comment>
<dbReference type="GO" id="GO:0003677">
    <property type="term" value="F:DNA binding"/>
    <property type="evidence" value="ECO:0007669"/>
    <property type="project" value="InterPro"/>
</dbReference>
<gene>
    <name evidence="2" type="ORF">CLV47_105160</name>
</gene>
<protein>
    <submittedName>
        <fullName evidence="2">AbrB family looped-hinge helix DNA binding protein</fullName>
    </submittedName>
</protein>
<dbReference type="EMBL" id="PVUE01000005">
    <property type="protein sequence ID" value="PRZ42538.1"/>
    <property type="molecule type" value="Genomic_DNA"/>
</dbReference>
<keyword evidence="3" id="KW-1185">Reference proteome</keyword>
<accession>A0A2T1A2I1</accession>
<dbReference type="InterPro" id="IPR037914">
    <property type="entry name" value="SpoVT-AbrB_sf"/>
</dbReference>
<reference evidence="2 3" key="1">
    <citation type="submission" date="2018-03" db="EMBL/GenBank/DDBJ databases">
        <title>Genomic Encyclopedia of Archaeal and Bacterial Type Strains, Phase II (KMG-II): from individual species to whole genera.</title>
        <authorList>
            <person name="Goeker M."/>
        </authorList>
    </citation>
    <scope>NUCLEOTIDE SEQUENCE [LARGE SCALE GENOMIC DNA]</scope>
    <source>
        <strain evidence="2 3">DSM 100065</strain>
    </source>
</reference>
<dbReference type="NCBIfam" id="TIGR01439">
    <property type="entry name" value="lp_hng_hel_AbrB"/>
    <property type="match status" value="1"/>
</dbReference>
<dbReference type="Proteomes" id="UP000237752">
    <property type="component" value="Unassembled WGS sequence"/>
</dbReference>
<dbReference type="Pfam" id="PF04014">
    <property type="entry name" value="MazE_antitoxin"/>
    <property type="match status" value="1"/>
</dbReference>
<name>A0A2T1A2I1_9ACTN</name>
<dbReference type="InterPro" id="IPR007159">
    <property type="entry name" value="SpoVT-AbrB_dom"/>
</dbReference>
<organism evidence="2 3">
    <name type="scientific">Antricoccus suffuscus</name>
    <dbReference type="NCBI Taxonomy" id="1629062"/>
    <lineage>
        <taxon>Bacteria</taxon>
        <taxon>Bacillati</taxon>
        <taxon>Actinomycetota</taxon>
        <taxon>Actinomycetes</taxon>
        <taxon>Geodermatophilales</taxon>
        <taxon>Antricoccaceae</taxon>
        <taxon>Antricoccus</taxon>
    </lineage>
</organism>
<dbReference type="AlphaFoldDB" id="A0A2T1A2I1"/>
<dbReference type="SMART" id="SM00966">
    <property type="entry name" value="SpoVT_AbrB"/>
    <property type="match status" value="1"/>
</dbReference>
<evidence type="ECO:0000313" key="2">
    <source>
        <dbReference type="EMBL" id="PRZ42538.1"/>
    </source>
</evidence>
<proteinExistence type="predicted"/>
<dbReference type="SUPFAM" id="SSF89447">
    <property type="entry name" value="AbrB/MazE/MraZ-like"/>
    <property type="match status" value="1"/>
</dbReference>
<evidence type="ECO:0000313" key="3">
    <source>
        <dbReference type="Proteomes" id="UP000237752"/>
    </source>
</evidence>
<evidence type="ECO:0000259" key="1">
    <source>
        <dbReference type="SMART" id="SM00966"/>
    </source>
</evidence>
<feature type="domain" description="SpoVT-AbrB" evidence="1">
    <location>
        <begin position="16"/>
        <end position="61"/>
    </location>
</feature>